<feature type="domain" description="CN hydrolase" evidence="2">
    <location>
        <begin position="2"/>
        <end position="269"/>
    </location>
</feature>
<dbReference type="Pfam" id="PF00795">
    <property type="entry name" value="CN_hydrolase"/>
    <property type="match status" value="1"/>
</dbReference>
<accession>A0A246S1I1</accession>
<dbReference type="SUPFAM" id="SSF56317">
    <property type="entry name" value="Carbon-nitrogen hydrolase"/>
    <property type="match status" value="1"/>
</dbReference>
<comment type="caution">
    <text evidence="3">The sequence shown here is derived from an EMBL/GenBank/DDBJ whole genome shotgun (WGS) entry which is preliminary data.</text>
</comment>
<dbReference type="Proteomes" id="UP000197334">
    <property type="component" value="Unassembled WGS sequence"/>
</dbReference>
<name>A0A246S1I1_9GAMM</name>
<dbReference type="PROSITE" id="PS00921">
    <property type="entry name" value="NITRIL_CHT_2"/>
    <property type="match status" value="1"/>
</dbReference>
<evidence type="ECO:0000259" key="2">
    <source>
        <dbReference type="PROSITE" id="PS50263"/>
    </source>
</evidence>
<dbReference type="EMBL" id="JPUA01000022">
    <property type="protein sequence ID" value="OWV30278.1"/>
    <property type="molecule type" value="Genomic_DNA"/>
</dbReference>
<evidence type="ECO:0000313" key="3">
    <source>
        <dbReference type="EMBL" id="OWV30278.1"/>
    </source>
</evidence>
<dbReference type="InterPro" id="IPR044149">
    <property type="entry name" value="Nitrilases_CHs"/>
</dbReference>
<dbReference type="AlphaFoldDB" id="A0A246S1I1"/>
<evidence type="ECO:0000256" key="1">
    <source>
        <dbReference type="ARBA" id="ARBA00008129"/>
    </source>
</evidence>
<dbReference type="PANTHER" id="PTHR46044:SF1">
    <property type="entry name" value="CN HYDROLASE DOMAIN-CONTAINING PROTEIN"/>
    <property type="match status" value="1"/>
</dbReference>
<dbReference type="Gene3D" id="3.60.110.10">
    <property type="entry name" value="Carbon-nitrogen hydrolase"/>
    <property type="match status" value="1"/>
</dbReference>
<dbReference type="InterPro" id="IPR036526">
    <property type="entry name" value="C-N_Hydrolase_sf"/>
</dbReference>
<proteinExistence type="inferred from homology"/>
<dbReference type="PROSITE" id="PS50263">
    <property type="entry name" value="CN_HYDROLASE"/>
    <property type="match status" value="1"/>
</dbReference>
<gene>
    <name evidence="3" type="ORF">JI62_07750</name>
</gene>
<organism evidence="3 4">
    <name type="scientific">Halomonas campaniensis</name>
    <dbReference type="NCBI Taxonomy" id="213554"/>
    <lineage>
        <taxon>Bacteria</taxon>
        <taxon>Pseudomonadati</taxon>
        <taxon>Pseudomonadota</taxon>
        <taxon>Gammaproteobacteria</taxon>
        <taxon>Oceanospirillales</taxon>
        <taxon>Halomonadaceae</taxon>
        <taxon>Halomonas</taxon>
    </lineage>
</organism>
<reference evidence="3 4" key="1">
    <citation type="submission" date="2014-08" db="EMBL/GenBank/DDBJ databases">
        <title>Draft genome sequence of a novel L-asparaginase producing marine bacterium, Halomonas campaniensis.</title>
        <authorList>
            <person name="Sundarakrishnan B."/>
            <person name="Moushumi Priya A."/>
            <person name="Raman G."/>
            <person name="Sakthivel N."/>
            <person name="Park S."/>
            <person name="Jayachandran S."/>
        </authorList>
    </citation>
    <scope>NUCLEOTIDE SEQUENCE [LARGE SCALE GENOMIC DNA]</scope>
    <source>
        <strain evidence="3 4">SK03</strain>
    </source>
</reference>
<dbReference type="RefSeq" id="WP_088699618.1">
    <property type="nucleotide sequence ID" value="NZ_JPUA01000022.1"/>
</dbReference>
<protein>
    <submittedName>
        <fullName evidence="3">Nitrilase</fullName>
    </submittedName>
</protein>
<dbReference type="PANTHER" id="PTHR46044">
    <property type="entry name" value="NITRILASE"/>
    <property type="match status" value="1"/>
</dbReference>
<dbReference type="GO" id="GO:0000257">
    <property type="term" value="F:nitrilase activity"/>
    <property type="evidence" value="ECO:0007669"/>
    <property type="project" value="UniProtKB-ARBA"/>
</dbReference>
<dbReference type="OrthoDB" id="9803803at2"/>
<sequence>MAQTTVAALQIGSLPSGKAATLDLILSYEASIIESGATLVVLPEAVLGGYPKGEIFGTRLGYRLPEGRDAFAAYFANAIDVPGPETEALAELSERTGATLVVGVIERDGSSLYCSALFFDPGQGLIGKHRKLMPTGTERLIWAQGDGSTLTTVSTQAGTAGAAICWENHMPLLRTAMYAKGVEIWCAPTVDERDVWQASMRHIAHEGRCFVVSACQIQPSPAELGIEVPDWDSNRPLIRGGSLIVGPLGDVLAGPMREQSGLLTAKVDTAQLVQARYDFDVVGHYSRPDVFELTVDERPKQGVRFIKGDNGP</sequence>
<dbReference type="CDD" id="cd07564">
    <property type="entry name" value="nitrilases_CHs"/>
    <property type="match status" value="1"/>
</dbReference>
<dbReference type="InterPro" id="IPR003010">
    <property type="entry name" value="C-N_Hydrolase"/>
</dbReference>
<dbReference type="InterPro" id="IPR000132">
    <property type="entry name" value="Nitrilase/CN_hydratase_CS"/>
</dbReference>
<comment type="similarity">
    <text evidence="1">Belongs to the carbon-nitrogen hydrolase superfamily. Nitrilase family.</text>
</comment>
<evidence type="ECO:0000313" key="4">
    <source>
        <dbReference type="Proteomes" id="UP000197334"/>
    </source>
</evidence>
<keyword evidence="4" id="KW-1185">Reference proteome</keyword>